<keyword evidence="2 4" id="KW-0863">Zinc-finger</keyword>
<dbReference type="PROSITE" id="PS50808">
    <property type="entry name" value="ZF_BED"/>
    <property type="match status" value="1"/>
</dbReference>
<name>A0ABM5FHC3_9SAUR</name>
<dbReference type="PANTHER" id="PTHR47501:SF5">
    <property type="entry name" value="HAT C-TERMINAL DIMERISATION DOMAIN-CONTAINING PROTEIN"/>
    <property type="match status" value="1"/>
</dbReference>
<evidence type="ECO:0000256" key="4">
    <source>
        <dbReference type="PROSITE-ProRule" id="PRU00027"/>
    </source>
</evidence>
<evidence type="ECO:0000256" key="5">
    <source>
        <dbReference type="SAM" id="MobiDB-lite"/>
    </source>
</evidence>
<evidence type="ECO:0000259" key="6">
    <source>
        <dbReference type="PROSITE" id="PS50808"/>
    </source>
</evidence>
<proteinExistence type="predicted"/>
<dbReference type="GeneID" id="110070425"/>
<dbReference type="InterPro" id="IPR003656">
    <property type="entry name" value="Znf_BED"/>
</dbReference>
<keyword evidence="7" id="KW-1185">Reference proteome</keyword>
<evidence type="ECO:0000256" key="1">
    <source>
        <dbReference type="ARBA" id="ARBA00022723"/>
    </source>
</evidence>
<protein>
    <submittedName>
        <fullName evidence="8">Uncharacterized protein isoform X1</fullName>
    </submittedName>
</protein>
<feature type="region of interest" description="Disordered" evidence="5">
    <location>
        <begin position="105"/>
        <end position="132"/>
    </location>
</feature>
<evidence type="ECO:0000313" key="7">
    <source>
        <dbReference type="Proteomes" id="UP001652642"/>
    </source>
</evidence>
<dbReference type="RefSeq" id="XP_072844804.1">
    <property type="nucleotide sequence ID" value="XM_072988703.1"/>
</dbReference>
<evidence type="ECO:0000256" key="3">
    <source>
        <dbReference type="ARBA" id="ARBA00022833"/>
    </source>
</evidence>
<dbReference type="InterPro" id="IPR012337">
    <property type="entry name" value="RNaseH-like_sf"/>
</dbReference>
<reference evidence="7" key="1">
    <citation type="submission" date="2025-05" db="UniProtKB">
        <authorList>
            <consortium name="RefSeq"/>
        </authorList>
    </citation>
    <scope>NUCLEOTIDE SEQUENCE [LARGE SCALE GENOMIC DNA]</scope>
</reference>
<sequence>MTIERHSAGTSQIEMGLHPHHEERMIELQPSTSATVRPPPVPWFGFEEAFTFVSQKGKNVVVQCNYCLPVIKYVGSAISTASNVKQHLKKAHPEQLRTILEIVGGSGRRRGRPRQNLQSEDGSPAAKMAKKQPILEPWRTGGEIITQSLLDSRLMDYIVEETVPLQTVEKPTFRALVGLGIPRYLTIMCAKTLRDRIERRAASVREALANQMAMVPYVATTADCWASGEVTSLWVTAHWINPATLKREFGALACRQLEGPPNYCTLVKALHNVYAEYGIHNKVMCITADNGKHFIAKEAVDSVDVSCGGEDGREAKVEFVCVSEILDTGSEQQKEVAELDGSLCLPPHRRCASHTLNLVATQDIQAMISDSSRNSPLGAFRKHFLSLMDKCSQLWSRQNQSIQFAEYIHEQCGTYLKVPDKTRWNSTFDALKQLNEFLATAPEKVDDVMEHCSLDRIAEAERVLLQEYMEIMGPLARALDILQRENSMFMGYLLPTLYSLDRKLQRLENKPEPYTYCLPVLRGLRSALRKRFDSVWEDKDLLLAACLHPFFKLDWLEKAEHRSKMEAWLKAELQDAISDDIEEPLEEEQESDSDLYNYFDIESGRKKSNVSTAEEEISTYLKIPRSEVSSLSLYSFPHILQSFLKYNTGIPSSAAMERLFTTDARAMAAKSHSFSGEFLEHLLLVKQNRAFSVF</sequence>
<dbReference type="PANTHER" id="PTHR47501">
    <property type="entry name" value="TRANSPOSASE-RELATED"/>
    <property type="match status" value="1"/>
</dbReference>
<evidence type="ECO:0000256" key="2">
    <source>
        <dbReference type="ARBA" id="ARBA00022771"/>
    </source>
</evidence>
<evidence type="ECO:0000313" key="8">
    <source>
        <dbReference type="RefSeq" id="XP_072844804.1"/>
    </source>
</evidence>
<gene>
    <name evidence="8" type="primary">LOC110070425</name>
</gene>
<organism evidence="7 8">
    <name type="scientific">Pogona vitticeps</name>
    <name type="common">central bearded dragon</name>
    <dbReference type="NCBI Taxonomy" id="103695"/>
    <lineage>
        <taxon>Eukaryota</taxon>
        <taxon>Metazoa</taxon>
        <taxon>Chordata</taxon>
        <taxon>Craniata</taxon>
        <taxon>Vertebrata</taxon>
        <taxon>Euteleostomi</taxon>
        <taxon>Lepidosauria</taxon>
        <taxon>Squamata</taxon>
        <taxon>Bifurcata</taxon>
        <taxon>Unidentata</taxon>
        <taxon>Episquamata</taxon>
        <taxon>Toxicofera</taxon>
        <taxon>Iguania</taxon>
        <taxon>Acrodonta</taxon>
        <taxon>Agamidae</taxon>
        <taxon>Amphibolurinae</taxon>
        <taxon>Pogona</taxon>
    </lineage>
</organism>
<dbReference type="SUPFAM" id="SSF53098">
    <property type="entry name" value="Ribonuclease H-like"/>
    <property type="match status" value="1"/>
</dbReference>
<keyword evidence="1" id="KW-0479">Metal-binding</keyword>
<dbReference type="Proteomes" id="UP001652642">
    <property type="component" value="Chromosome 2"/>
</dbReference>
<reference evidence="8" key="2">
    <citation type="submission" date="2025-08" db="UniProtKB">
        <authorList>
            <consortium name="RefSeq"/>
        </authorList>
    </citation>
    <scope>IDENTIFICATION</scope>
</reference>
<feature type="domain" description="BED-type" evidence="6">
    <location>
        <begin position="37"/>
        <end position="99"/>
    </location>
</feature>
<keyword evidence="3" id="KW-0862">Zinc</keyword>
<accession>A0ABM5FHC3</accession>